<dbReference type="PIRSF" id="PIRSF002741">
    <property type="entry name" value="MppA"/>
    <property type="match status" value="1"/>
</dbReference>
<dbReference type="Proteomes" id="UP000216207">
    <property type="component" value="Unassembled WGS sequence"/>
</dbReference>
<evidence type="ECO:0000256" key="1">
    <source>
        <dbReference type="ARBA" id="ARBA00005695"/>
    </source>
</evidence>
<dbReference type="PANTHER" id="PTHR30290">
    <property type="entry name" value="PERIPLASMIC BINDING COMPONENT OF ABC TRANSPORTER"/>
    <property type="match status" value="1"/>
</dbReference>
<evidence type="ECO:0000259" key="5">
    <source>
        <dbReference type="Pfam" id="PF00496"/>
    </source>
</evidence>
<feature type="chain" id="PRO_5038838303" evidence="4">
    <location>
        <begin position="22"/>
        <end position="533"/>
    </location>
</feature>
<name>A0A268NV75_SHOCL</name>
<evidence type="ECO:0000256" key="4">
    <source>
        <dbReference type="SAM" id="SignalP"/>
    </source>
</evidence>
<dbReference type="GO" id="GO:0043190">
    <property type="term" value="C:ATP-binding cassette (ABC) transporter complex"/>
    <property type="evidence" value="ECO:0007669"/>
    <property type="project" value="InterPro"/>
</dbReference>
<sequence length="533" mass="58307">MFKKNALWLAVAASAMLVVTACSNDPEQAENTSDEAENSASGAELTIDLSSDPVSLDPHGANDGNSLYVMGTLYNKLVEFDEKNEIQPSLATSLEQIEDDVWEAKLREDVTFHDGSAFNAEVVKANLDRVRDPDLGSPVAFLFDKITDVEVIDEYTVHIHTDGPFSPLPSHLAHPAGGMISKEAIDADYEAIENGEPAFSYVDAHPIGTGFFELDSRTSGESVSVTRNEDYWDKDNLAKASGITFKTVPEEATRIAELQGDVADIIYPVNPSSISEIESAENTTVKQSPSSNLTYLGFNTEVEPFTDKRVRQAINMAIDKDSIINGLLDGVAEPAIGPLAPTVTGYSQNIDTFEYDQEEARQLLAEAGYEDGFDATLTVNSSTASLVDLATYLQAQLEEIGIHVSVNPVESATYLEMTGDGETEMFIGTWGTVTVDADYGLYPMFHSSNFGAPGNRTFFANEQLDDLLEQARKETDEQKRLALYEEAQNVLAEEAPVVNLYHSVLLAGMGDDIEGFWQYPASIFYLRDTEKVE</sequence>
<dbReference type="RefSeq" id="WP_095327168.1">
    <property type="nucleotide sequence ID" value="NZ_NPCC01000034.1"/>
</dbReference>
<protein>
    <submittedName>
        <fullName evidence="6">Glutathione ABC transporter substrate-binding protein</fullName>
    </submittedName>
</protein>
<dbReference type="InterPro" id="IPR000914">
    <property type="entry name" value="SBP_5_dom"/>
</dbReference>
<comment type="similarity">
    <text evidence="1">Belongs to the bacterial solute-binding protein 5 family.</text>
</comment>
<dbReference type="InterPro" id="IPR030678">
    <property type="entry name" value="Peptide/Ni-bd"/>
</dbReference>
<evidence type="ECO:0000256" key="2">
    <source>
        <dbReference type="ARBA" id="ARBA00022448"/>
    </source>
</evidence>
<feature type="signal peptide" evidence="4">
    <location>
        <begin position="1"/>
        <end position="21"/>
    </location>
</feature>
<dbReference type="PROSITE" id="PS51257">
    <property type="entry name" value="PROKAR_LIPOPROTEIN"/>
    <property type="match status" value="1"/>
</dbReference>
<reference evidence="6 7" key="1">
    <citation type="submission" date="2017-07" db="EMBL/GenBank/DDBJ databases">
        <title>Isolation and whole genome analysis of endospore-forming bacteria from heroin.</title>
        <authorList>
            <person name="Kalinowski J."/>
            <person name="Ahrens B."/>
            <person name="Al-Dilaimi A."/>
            <person name="Winkler A."/>
            <person name="Wibberg D."/>
            <person name="Schleenbecker U."/>
            <person name="Ruckert C."/>
            <person name="Wolfel R."/>
            <person name="Grass G."/>
        </authorList>
    </citation>
    <scope>NUCLEOTIDE SEQUENCE [LARGE SCALE GENOMIC DNA]</scope>
    <source>
        <strain evidence="6 7">7539</strain>
    </source>
</reference>
<dbReference type="PANTHER" id="PTHR30290:SF9">
    <property type="entry name" value="OLIGOPEPTIDE-BINDING PROTEIN APPA"/>
    <property type="match status" value="1"/>
</dbReference>
<gene>
    <name evidence="6" type="ORF">CHH72_18175</name>
</gene>
<accession>A0A268NV75</accession>
<dbReference type="GO" id="GO:0042597">
    <property type="term" value="C:periplasmic space"/>
    <property type="evidence" value="ECO:0007669"/>
    <property type="project" value="UniProtKB-ARBA"/>
</dbReference>
<dbReference type="Gene3D" id="3.90.76.10">
    <property type="entry name" value="Dipeptide-binding Protein, Domain 1"/>
    <property type="match status" value="1"/>
</dbReference>
<proteinExistence type="inferred from homology"/>
<dbReference type="GO" id="GO:0015833">
    <property type="term" value="P:peptide transport"/>
    <property type="evidence" value="ECO:0007669"/>
    <property type="project" value="TreeGrafter"/>
</dbReference>
<dbReference type="InterPro" id="IPR039424">
    <property type="entry name" value="SBP_5"/>
</dbReference>
<evidence type="ECO:0000313" key="7">
    <source>
        <dbReference type="Proteomes" id="UP000216207"/>
    </source>
</evidence>
<dbReference type="Gene3D" id="3.10.105.10">
    <property type="entry name" value="Dipeptide-binding Protein, Domain 3"/>
    <property type="match status" value="1"/>
</dbReference>
<dbReference type="Pfam" id="PF00496">
    <property type="entry name" value="SBP_bac_5"/>
    <property type="match status" value="1"/>
</dbReference>
<keyword evidence="2" id="KW-0813">Transport</keyword>
<dbReference type="CDD" id="cd08499">
    <property type="entry name" value="PBP2_Ylib_like"/>
    <property type="match status" value="1"/>
</dbReference>
<comment type="caution">
    <text evidence="6">The sequence shown here is derived from an EMBL/GenBank/DDBJ whole genome shotgun (WGS) entry which is preliminary data.</text>
</comment>
<keyword evidence="3 4" id="KW-0732">Signal</keyword>
<evidence type="ECO:0000256" key="3">
    <source>
        <dbReference type="ARBA" id="ARBA00022729"/>
    </source>
</evidence>
<feature type="domain" description="Solute-binding protein family 5" evidence="5">
    <location>
        <begin position="85"/>
        <end position="451"/>
    </location>
</feature>
<evidence type="ECO:0000313" key="6">
    <source>
        <dbReference type="EMBL" id="PAE87386.1"/>
    </source>
</evidence>
<dbReference type="EMBL" id="NPCC01000034">
    <property type="protein sequence ID" value="PAE87386.1"/>
    <property type="molecule type" value="Genomic_DNA"/>
</dbReference>
<organism evidence="6 7">
    <name type="scientific">Shouchella clausii</name>
    <name type="common">Alkalihalobacillus clausii</name>
    <dbReference type="NCBI Taxonomy" id="79880"/>
    <lineage>
        <taxon>Bacteria</taxon>
        <taxon>Bacillati</taxon>
        <taxon>Bacillota</taxon>
        <taxon>Bacilli</taxon>
        <taxon>Bacillales</taxon>
        <taxon>Bacillaceae</taxon>
        <taxon>Shouchella</taxon>
    </lineage>
</organism>
<dbReference type="GO" id="GO:1904680">
    <property type="term" value="F:peptide transmembrane transporter activity"/>
    <property type="evidence" value="ECO:0007669"/>
    <property type="project" value="TreeGrafter"/>
</dbReference>
<dbReference type="AlphaFoldDB" id="A0A268NV75"/>
<dbReference type="Gene3D" id="3.40.190.10">
    <property type="entry name" value="Periplasmic binding protein-like II"/>
    <property type="match status" value="1"/>
</dbReference>
<dbReference type="SUPFAM" id="SSF53850">
    <property type="entry name" value="Periplasmic binding protein-like II"/>
    <property type="match status" value="1"/>
</dbReference>